<accession>A0A6A5TRU0</accession>
<dbReference type="AlphaFoldDB" id="A0A6A5TRU0"/>
<feature type="compositionally biased region" description="Polar residues" evidence="1">
    <location>
        <begin position="129"/>
        <end position="145"/>
    </location>
</feature>
<protein>
    <submittedName>
        <fullName evidence="2">Uncharacterized protein</fullName>
    </submittedName>
</protein>
<evidence type="ECO:0000313" key="2">
    <source>
        <dbReference type="EMBL" id="KAF1955351.1"/>
    </source>
</evidence>
<reference evidence="2" key="1">
    <citation type="journal article" date="2020" name="Stud. Mycol.">
        <title>101 Dothideomycetes genomes: a test case for predicting lifestyles and emergence of pathogens.</title>
        <authorList>
            <person name="Haridas S."/>
            <person name="Albert R."/>
            <person name="Binder M."/>
            <person name="Bloem J."/>
            <person name="Labutti K."/>
            <person name="Salamov A."/>
            <person name="Andreopoulos B."/>
            <person name="Baker S."/>
            <person name="Barry K."/>
            <person name="Bills G."/>
            <person name="Bluhm B."/>
            <person name="Cannon C."/>
            <person name="Castanera R."/>
            <person name="Culley D."/>
            <person name="Daum C."/>
            <person name="Ezra D."/>
            <person name="Gonzalez J."/>
            <person name="Henrissat B."/>
            <person name="Kuo A."/>
            <person name="Liang C."/>
            <person name="Lipzen A."/>
            <person name="Lutzoni F."/>
            <person name="Magnuson J."/>
            <person name="Mondo S."/>
            <person name="Nolan M."/>
            <person name="Ohm R."/>
            <person name="Pangilinan J."/>
            <person name="Park H.-J."/>
            <person name="Ramirez L."/>
            <person name="Alfaro M."/>
            <person name="Sun H."/>
            <person name="Tritt A."/>
            <person name="Yoshinaga Y."/>
            <person name="Zwiers L.-H."/>
            <person name="Turgeon B."/>
            <person name="Goodwin S."/>
            <person name="Spatafora J."/>
            <person name="Crous P."/>
            <person name="Grigoriev I."/>
        </authorList>
    </citation>
    <scope>NUCLEOTIDE SEQUENCE</scope>
    <source>
        <strain evidence="2">CBS 675.92</strain>
    </source>
</reference>
<feature type="compositionally biased region" description="Polar residues" evidence="1">
    <location>
        <begin position="82"/>
        <end position="96"/>
    </location>
</feature>
<evidence type="ECO:0000256" key="1">
    <source>
        <dbReference type="SAM" id="MobiDB-lite"/>
    </source>
</evidence>
<gene>
    <name evidence="2" type="ORF">CC80DRAFT_92671</name>
</gene>
<keyword evidence="3" id="KW-1185">Reference proteome</keyword>
<proteinExistence type="predicted"/>
<evidence type="ECO:0000313" key="3">
    <source>
        <dbReference type="Proteomes" id="UP000800035"/>
    </source>
</evidence>
<dbReference type="Proteomes" id="UP000800035">
    <property type="component" value="Unassembled WGS sequence"/>
</dbReference>
<sequence>MAQVLRIDLLFRCCSKCSFHKHLGPCLGRGAEAGAFYSTRPNFNLHVCYVTSLQPSCSTHLSRLISRDAPIVTHVETSLCSSSGSARLPAKQNTTELMPPSRPGSFHPTWVRSRPYPPNSASPCKDMPFTTSLDPPTSESDASAH</sequence>
<feature type="region of interest" description="Disordered" evidence="1">
    <location>
        <begin position="82"/>
        <end position="145"/>
    </location>
</feature>
<dbReference type="EMBL" id="ML976995">
    <property type="protein sequence ID" value="KAF1955351.1"/>
    <property type="molecule type" value="Genomic_DNA"/>
</dbReference>
<organism evidence="2 3">
    <name type="scientific">Byssothecium circinans</name>
    <dbReference type="NCBI Taxonomy" id="147558"/>
    <lineage>
        <taxon>Eukaryota</taxon>
        <taxon>Fungi</taxon>
        <taxon>Dikarya</taxon>
        <taxon>Ascomycota</taxon>
        <taxon>Pezizomycotina</taxon>
        <taxon>Dothideomycetes</taxon>
        <taxon>Pleosporomycetidae</taxon>
        <taxon>Pleosporales</taxon>
        <taxon>Massarineae</taxon>
        <taxon>Massarinaceae</taxon>
        <taxon>Byssothecium</taxon>
    </lineage>
</organism>
<name>A0A6A5TRU0_9PLEO</name>